<reference evidence="2 3" key="1">
    <citation type="journal article" date="2018" name="PLoS Genet.">
        <title>Population sequencing reveals clonal diversity and ancestral inbreeding in the grapevine cultivar Chardonnay.</title>
        <authorList>
            <person name="Roach M.J."/>
            <person name="Johnson D.L."/>
            <person name="Bohlmann J."/>
            <person name="van Vuuren H.J."/>
            <person name="Jones S.J."/>
            <person name="Pretorius I.S."/>
            <person name="Schmidt S.A."/>
            <person name="Borneman A.R."/>
        </authorList>
    </citation>
    <scope>NUCLEOTIDE SEQUENCE [LARGE SCALE GENOMIC DNA]</scope>
    <source>
        <strain evidence="3">cv. Chardonnay</strain>
        <tissue evidence="2">Leaf</tissue>
    </source>
</reference>
<protein>
    <submittedName>
        <fullName evidence="2">Retrovirus-related Pol polyprotein from transposon RE1</fullName>
    </submittedName>
</protein>
<proteinExistence type="predicted"/>
<evidence type="ECO:0000313" key="3">
    <source>
        <dbReference type="Proteomes" id="UP000288805"/>
    </source>
</evidence>
<dbReference type="Pfam" id="PF07727">
    <property type="entry name" value="RVT_2"/>
    <property type="match status" value="1"/>
</dbReference>
<dbReference type="InterPro" id="IPR013103">
    <property type="entry name" value="RVT_2"/>
</dbReference>
<dbReference type="Proteomes" id="UP000288805">
    <property type="component" value="Unassembled WGS sequence"/>
</dbReference>
<feature type="domain" description="Reverse transcriptase Ty1/copia-type" evidence="1">
    <location>
        <begin position="40"/>
        <end position="114"/>
    </location>
</feature>
<organism evidence="2 3">
    <name type="scientific">Vitis vinifera</name>
    <name type="common">Grape</name>
    <dbReference type="NCBI Taxonomy" id="29760"/>
    <lineage>
        <taxon>Eukaryota</taxon>
        <taxon>Viridiplantae</taxon>
        <taxon>Streptophyta</taxon>
        <taxon>Embryophyta</taxon>
        <taxon>Tracheophyta</taxon>
        <taxon>Spermatophyta</taxon>
        <taxon>Magnoliopsida</taxon>
        <taxon>eudicotyledons</taxon>
        <taxon>Gunneridae</taxon>
        <taxon>Pentapetalae</taxon>
        <taxon>rosids</taxon>
        <taxon>Vitales</taxon>
        <taxon>Vitaceae</taxon>
        <taxon>Viteae</taxon>
        <taxon>Vitis</taxon>
    </lineage>
</organism>
<evidence type="ECO:0000259" key="1">
    <source>
        <dbReference type="Pfam" id="PF07727"/>
    </source>
</evidence>
<name>A0A438GLG2_VITVI</name>
<gene>
    <name evidence="2" type="primary">RE1_1763</name>
    <name evidence="2" type="ORF">CK203_061050</name>
</gene>
<accession>A0A438GLG2</accession>
<evidence type="ECO:0000313" key="2">
    <source>
        <dbReference type="EMBL" id="RVW73045.1"/>
    </source>
</evidence>
<comment type="caution">
    <text evidence="2">The sequence shown here is derived from an EMBL/GenBank/DDBJ whole genome shotgun (WGS) entry which is preliminary data.</text>
</comment>
<dbReference type="CDD" id="cd09272">
    <property type="entry name" value="RNase_HI_RT_Ty1"/>
    <property type="match status" value="1"/>
</dbReference>
<sequence>MSEPKDGVYEWPTTFPSVTSSPLLAFSSVKTTSSKWHFRLDDIIIIGTNTNIIQCYIDLLAQRFSIKDLGVLSYFLGIEVLTTPSSVLLTQRRYISDLLARTKMSSAKPVAKPLVIDGNLTLHSELGVTLPTLPVIYCDNVGATYFYSNPVFHSRMKHVAINYYFIQNQVQSGALRVTHVSSADQLANALTKPLLRSCFHELQIKMGVSSGAPS</sequence>
<dbReference type="AlphaFoldDB" id="A0A438GLG2"/>
<dbReference type="EMBL" id="QGNW01000401">
    <property type="protein sequence ID" value="RVW73045.1"/>
    <property type="molecule type" value="Genomic_DNA"/>
</dbReference>